<dbReference type="OrthoDB" id="2317211at2759"/>
<organism evidence="2 3">
    <name type="scientific">Mortierella alpina</name>
    <name type="common">Oleaginous fungus</name>
    <name type="synonym">Mortierella renispora</name>
    <dbReference type="NCBI Taxonomy" id="64518"/>
    <lineage>
        <taxon>Eukaryota</taxon>
        <taxon>Fungi</taxon>
        <taxon>Fungi incertae sedis</taxon>
        <taxon>Mucoromycota</taxon>
        <taxon>Mortierellomycotina</taxon>
        <taxon>Mortierellomycetes</taxon>
        <taxon>Mortierellales</taxon>
        <taxon>Mortierellaceae</taxon>
        <taxon>Mortierella</taxon>
    </lineage>
</organism>
<keyword evidence="1" id="KW-0472">Membrane</keyword>
<feature type="transmembrane region" description="Helical" evidence="1">
    <location>
        <begin position="13"/>
        <end position="32"/>
    </location>
</feature>
<dbReference type="AlphaFoldDB" id="A0A9P6JEB1"/>
<dbReference type="EMBL" id="JAAAHY010000030">
    <property type="protein sequence ID" value="KAF9968243.1"/>
    <property type="molecule type" value="Genomic_DNA"/>
</dbReference>
<proteinExistence type="predicted"/>
<protein>
    <recommendedName>
        <fullName evidence="4">Cytochrome c oxidase polypeptide VIIA</fullName>
    </recommendedName>
</protein>
<reference evidence="2" key="1">
    <citation type="journal article" date="2020" name="Fungal Divers.">
        <title>Resolving the Mortierellaceae phylogeny through synthesis of multi-gene phylogenetics and phylogenomics.</title>
        <authorList>
            <person name="Vandepol N."/>
            <person name="Liber J."/>
            <person name="Desiro A."/>
            <person name="Na H."/>
            <person name="Kennedy M."/>
            <person name="Barry K."/>
            <person name="Grigoriev I.V."/>
            <person name="Miller A.N."/>
            <person name="O'Donnell K."/>
            <person name="Stajich J.E."/>
            <person name="Bonito G."/>
        </authorList>
    </citation>
    <scope>NUCLEOTIDE SEQUENCE</scope>
    <source>
        <strain evidence="2">CK1249</strain>
    </source>
</reference>
<dbReference type="CDD" id="cd22888">
    <property type="entry name" value="CcO_VIIa_fungal"/>
    <property type="match status" value="1"/>
</dbReference>
<evidence type="ECO:0000256" key="1">
    <source>
        <dbReference type="SAM" id="Phobius"/>
    </source>
</evidence>
<evidence type="ECO:0000313" key="3">
    <source>
        <dbReference type="Proteomes" id="UP000738359"/>
    </source>
</evidence>
<keyword evidence="3" id="KW-1185">Reference proteome</keyword>
<dbReference type="Proteomes" id="UP000738359">
    <property type="component" value="Unassembled WGS sequence"/>
</dbReference>
<gene>
    <name evidence="2" type="ORF">BGZ70_005633</name>
</gene>
<comment type="caution">
    <text evidence="2">The sequence shown here is derived from an EMBL/GenBank/DDBJ whole genome shotgun (WGS) entry which is preliminary data.</text>
</comment>
<name>A0A9P6JEB1_MORAP</name>
<keyword evidence="1" id="KW-1133">Transmembrane helix</keyword>
<keyword evidence="1" id="KW-0812">Transmembrane</keyword>
<evidence type="ECO:0008006" key="4">
    <source>
        <dbReference type="Google" id="ProtNLM"/>
    </source>
</evidence>
<accession>A0A9P6JEB1</accession>
<sequence length="55" mass="6139">MIAPVQNQLSKSMLTHIGIGLTLGTAAAYGFWHKIVLSTRSQREQFYVKYNAVKA</sequence>
<evidence type="ECO:0000313" key="2">
    <source>
        <dbReference type="EMBL" id="KAF9968243.1"/>
    </source>
</evidence>